<protein>
    <submittedName>
        <fullName evidence="1">Uncharacterized protein</fullName>
    </submittedName>
</protein>
<evidence type="ECO:0000313" key="2">
    <source>
        <dbReference type="Proteomes" id="UP000886861"/>
    </source>
</evidence>
<gene>
    <name evidence="1" type="ORF">IAA62_04485</name>
</gene>
<evidence type="ECO:0000313" key="1">
    <source>
        <dbReference type="EMBL" id="HIV01791.1"/>
    </source>
</evidence>
<name>A0A9D1NF93_9FIRM</name>
<dbReference type="EMBL" id="DVOJ01000015">
    <property type="protein sequence ID" value="HIV01791.1"/>
    <property type="molecule type" value="Genomic_DNA"/>
</dbReference>
<proteinExistence type="predicted"/>
<organism evidence="1 2">
    <name type="scientific">Candidatus Caccopulliclostridium gallistercoris</name>
    <dbReference type="NCBI Taxonomy" id="2840719"/>
    <lineage>
        <taxon>Bacteria</taxon>
        <taxon>Bacillati</taxon>
        <taxon>Bacillota</taxon>
        <taxon>Clostridia</taxon>
        <taxon>Candidatus Caccopulliclostridium</taxon>
    </lineage>
</organism>
<reference evidence="1" key="1">
    <citation type="submission" date="2020-10" db="EMBL/GenBank/DDBJ databases">
        <authorList>
            <person name="Gilroy R."/>
        </authorList>
    </citation>
    <scope>NUCLEOTIDE SEQUENCE</scope>
    <source>
        <strain evidence="1">CHK186-9395</strain>
    </source>
</reference>
<sequence length="225" mass="26314">MNIKRLEKKIEKKANYFKEKYYKVSQWLLKKHFFTDARISYEDRKRVAEILVTMSPYYIDTIRKSSTDKAFVADILKDKLNDPSFCFDIITQINYMPGDTYYVGGDDQLEEDSQNSVNFREENYELVPKEIASSTDFIKKLFDIDLELKSGKAITGFRTNAAQTPFEYFGKLYPEETVEAVKSYVEENKKDKQITKYAKVVLTEKMPKLAKEIFGKARANEDLSK</sequence>
<dbReference type="AlphaFoldDB" id="A0A9D1NF93"/>
<comment type="caution">
    <text evidence="1">The sequence shown here is derived from an EMBL/GenBank/DDBJ whole genome shotgun (WGS) entry which is preliminary data.</text>
</comment>
<reference evidence="1" key="2">
    <citation type="journal article" date="2021" name="PeerJ">
        <title>Extensive microbial diversity within the chicken gut microbiome revealed by metagenomics and culture.</title>
        <authorList>
            <person name="Gilroy R."/>
            <person name="Ravi A."/>
            <person name="Getino M."/>
            <person name="Pursley I."/>
            <person name="Horton D.L."/>
            <person name="Alikhan N.F."/>
            <person name="Baker D."/>
            <person name="Gharbi K."/>
            <person name="Hall N."/>
            <person name="Watson M."/>
            <person name="Adriaenssens E.M."/>
            <person name="Foster-Nyarko E."/>
            <person name="Jarju S."/>
            <person name="Secka A."/>
            <person name="Antonio M."/>
            <person name="Oren A."/>
            <person name="Chaudhuri R.R."/>
            <person name="La Ragione R."/>
            <person name="Hildebrand F."/>
            <person name="Pallen M.J."/>
        </authorList>
    </citation>
    <scope>NUCLEOTIDE SEQUENCE</scope>
    <source>
        <strain evidence="1">CHK186-9395</strain>
    </source>
</reference>
<accession>A0A9D1NF93</accession>
<dbReference type="Proteomes" id="UP000886861">
    <property type="component" value="Unassembled WGS sequence"/>
</dbReference>